<dbReference type="SUPFAM" id="SSF53383">
    <property type="entry name" value="PLP-dependent transferases"/>
    <property type="match status" value="1"/>
</dbReference>
<evidence type="ECO:0000256" key="11">
    <source>
        <dbReference type="HAMAP-Rule" id="MF_00331"/>
    </source>
</evidence>
<dbReference type="HAMAP" id="MF_00331">
    <property type="entry name" value="Cys_desulf_IscS"/>
    <property type="match status" value="1"/>
</dbReference>
<dbReference type="Gene3D" id="3.40.640.10">
    <property type="entry name" value="Type I PLP-dependent aspartate aminotransferase-like (Major domain)"/>
    <property type="match status" value="1"/>
</dbReference>
<dbReference type="PIRSF" id="PIRSF005572">
    <property type="entry name" value="NifS"/>
    <property type="match status" value="1"/>
</dbReference>
<dbReference type="FunFam" id="3.40.640.10:FF:000003">
    <property type="entry name" value="Cysteine desulfurase IscS"/>
    <property type="match status" value="1"/>
</dbReference>
<name>A0A316DD70_9BACL</name>
<evidence type="ECO:0000256" key="12">
    <source>
        <dbReference type="RuleBase" id="RU004504"/>
    </source>
</evidence>
<dbReference type="PANTHER" id="PTHR11601:SF34">
    <property type="entry name" value="CYSTEINE DESULFURASE"/>
    <property type="match status" value="1"/>
</dbReference>
<evidence type="ECO:0000256" key="1">
    <source>
        <dbReference type="ARBA" id="ARBA00001933"/>
    </source>
</evidence>
<keyword evidence="3 11" id="KW-0963">Cytoplasm</keyword>
<dbReference type="NCBIfam" id="TIGR03402">
    <property type="entry name" value="FeS_nifS"/>
    <property type="match status" value="1"/>
</dbReference>
<evidence type="ECO:0000256" key="9">
    <source>
        <dbReference type="ARBA" id="ARBA00023014"/>
    </source>
</evidence>
<dbReference type="PROSITE" id="PS00595">
    <property type="entry name" value="AA_TRANSFER_CLASS_5"/>
    <property type="match status" value="1"/>
</dbReference>
<evidence type="ECO:0000256" key="5">
    <source>
        <dbReference type="ARBA" id="ARBA00022714"/>
    </source>
</evidence>
<feature type="binding site" evidence="11">
    <location>
        <position position="179"/>
    </location>
    <ligand>
        <name>pyridoxal 5'-phosphate</name>
        <dbReference type="ChEBI" id="CHEBI:597326"/>
    </ligand>
</feature>
<dbReference type="InterPro" id="IPR017772">
    <property type="entry name" value="Cys_deSase_NifS_bac/arc"/>
</dbReference>
<comment type="cofactor">
    <cofactor evidence="1 11 12">
        <name>pyridoxal 5'-phosphate</name>
        <dbReference type="ChEBI" id="CHEBI:597326"/>
    </cofactor>
</comment>
<dbReference type="GO" id="GO:1990221">
    <property type="term" value="C:L-cysteine desulfurase complex"/>
    <property type="evidence" value="ECO:0007669"/>
    <property type="project" value="UniProtKB-ARBA"/>
</dbReference>
<evidence type="ECO:0000256" key="8">
    <source>
        <dbReference type="ARBA" id="ARBA00023004"/>
    </source>
</evidence>
<organism evidence="14 15">
    <name type="scientific">Tumebacillus permanentifrigoris</name>
    <dbReference type="NCBI Taxonomy" id="378543"/>
    <lineage>
        <taxon>Bacteria</taxon>
        <taxon>Bacillati</taxon>
        <taxon>Bacillota</taxon>
        <taxon>Bacilli</taxon>
        <taxon>Bacillales</taxon>
        <taxon>Alicyclobacillaceae</taxon>
        <taxon>Tumebacillus</taxon>
    </lineage>
</organism>
<dbReference type="InterPro" id="IPR010240">
    <property type="entry name" value="Cys_deSase_IscS"/>
</dbReference>
<protein>
    <recommendedName>
        <fullName evidence="11">Cysteine desulfurase IscS</fullName>
        <ecNumber evidence="11">2.8.1.7</ecNumber>
    </recommendedName>
</protein>
<feature type="active site" description="Cysteine persulfide intermediate" evidence="11">
    <location>
        <position position="325"/>
    </location>
</feature>
<feature type="binding site" evidence="11">
    <location>
        <position position="237"/>
    </location>
    <ligand>
        <name>pyridoxal 5'-phosphate</name>
        <dbReference type="ChEBI" id="CHEBI:597326"/>
    </ligand>
</feature>
<evidence type="ECO:0000256" key="3">
    <source>
        <dbReference type="ARBA" id="ARBA00022490"/>
    </source>
</evidence>
<dbReference type="InterPro" id="IPR000192">
    <property type="entry name" value="Aminotrans_V_dom"/>
</dbReference>
<keyword evidence="6 11" id="KW-0479">Metal-binding</keyword>
<feature type="binding site" description="via persulfide group" evidence="11">
    <location>
        <position position="325"/>
    </location>
    <ligand>
        <name>[2Fe-2S] cluster</name>
        <dbReference type="ChEBI" id="CHEBI:190135"/>
        <note>ligand shared with IscU</note>
    </ligand>
</feature>
<evidence type="ECO:0000256" key="7">
    <source>
        <dbReference type="ARBA" id="ARBA00022898"/>
    </source>
</evidence>
<dbReference type="GO" id="GO:0051537">
    <property type="term" value="F:2 iron, 2 sulfur cluster binding"/>
    <property type="evidence" value="ECO:0007669"/>
    <property type="project" value="UniProtKB-UniRule"/>
</dbReference>
<keyword evidence="5 11" id="KW-0001">2Fe-2S</keyword>
<dbReference type="UniPathway" id="UPA00266"/>
<comment type="pathway">
    <text evidence="11">Cofactor biosynthesis; iron-sulfur cluster biosynthesis.</text>
</comment>
<dbReference type="NCBIfam" id="NF002806">
    <property type="entry name" value="PRK02948.1"/>
    <property type="match status" value="1"/>
</dbReference>
<sequence length="394" mass="42941">MRSIYLDHAATTPVREEVIEAMVKVLRENYGNPSSIHQFGRPSRKLIEEAREKVAKAINADPREIIFVGSGTEADNLAILGSARANKKKGNHLITTSVEHHAVLDAFKALEKEGFEVTYLPVDGEGRISVADFKNALRDNTILVSVMHANNEVGTIMPVEEIGAICREKKILFHVDAVQAVGKIPVDVTQINCDFLALSGHKIYGPKGIGVLYMRRGVRTQPLYHGGGQERKLRPGTENVPNIVGLGVAIELAVAEMETESPRLAKLRDKLIDGVLSTIPETRLNGPREGRLPHNANISIVYVEGEALLLTCDMKGMSCSSGSACTSGSLDPSHVLMAMGLSHTIAHGSLRLSLGHSTTEDDIDYIIRELKPIADRLRAMSPVWENFQKGLPIA</sequence>
<evidence type="ECO:0000256" key="2">
    <source>
        <dbReference type="ARBA" id="ARBA00006490"/>
    </source>
</evidence>
<dbReference type="GO" id="GO:0030170">
    <property type="term" value="F:pyridoxal phosphate binding"/>
    <property type="evidence" value="ECO:0007669"/>
    <property type="project" value="UniProtKB-UniRule"/>
</dbReference>
<dbReference type="InterPro" id="IPR016454">
    <property type="entry name" value="Cysteine_dSase"/>
</dbReference>
<dbReference type="InterPro" id="IPR015421">
    <property type="entry name" value="PyrdxlP-dep_Trfase_major"/>
</dbReference>
<dbReference type="EC" id="2.8.1.7" evidence="11"/>
<keyword evidence="7 11" id="KW-0663">Pyridoxal phosphate</keyword>
<comment type="catalytic activity">
    <reaction evidence="10 11">
        <text>(sulfur carrier)-H + L-cysteine = (sulfur carrier)-SH + L-alanine</text>
        <dbReference type="Rhea" id="RHEA:43892"/>
        <dbReference type="Rhea" id="RHEA-COMP:14737"/>
        <dbReference type="Rhea" id="RHEA-COMP:14739"/>
        <dbReference type="ChEBI" id="CHEBI:29917"/>
        <dbReference type="ChEBI" id="CHEBI:35235"/>
        <dbReference type="ChEBI" id="CHEBI:57972"/>
        <dbReference type="ChEBI" id="CHEBI:64428"/>
        <dbReference type="EC" id="2.8.1.7"/>
    </reaction>
</comment>
<dbReference type="InterPro" id="IPR015424">
    <property type="entry name" value="PyrdxlP-dep_Trfase"/>
</dbReference>
<dbReference type="GO" id="GO:0031071">
    <property type="term" value="F:cysteine desulfurase activity"/>
    <property type="evidence" value="ECO:0007669"/>
    <property type="project" value="UniProtKB-UniRule"/>
</dbReference>
<dbReference type="InterPro" id="IPR015422">
    <property type="entry name" value="PyrdxlP-dep_Trfase_small"/>
</dbReference>
<evidence type="ECO:0000256" key="4">
    <source>
        <dbReference type="ARBA" id="ARBA00022679"/>
    </source>
</evidence>
<dbReference type="PANTHER" id="PTHR11601">
    <property type="entry name" value="CYSTEINE DESULFURYLASE FAMILY MEMBER"/>
    <property type="match status" value="1"/>
</dbReference>
<dbReference type="GO" id="GO:0046872">
    <property type="term" value="F:metal ion binding"/>
    <property type="evidence" value="ECO:0007669"/>
    <property type="project" value="UniProtKB-KW"/>
</dbReference>
<feature type="domain" description="Aminotransferase class V" evidence="13">
    <location>
        <begin position="4"/>
        <end position="365"/>
    </location>
</feature>
<comment type="caution">
    <text evidence="14">The sequence shown here is derived from an EMBL/GenBank/DDBJ whole genome shotgun (WGS) entry which is preliminary data.</text>
</comment>
<dbReference type="RefSeq" id="WP_109686266.1">
    <property type="nucleotide sequence ID" value="NZ_QGGL01000002.1"/>
</dbReference>
<keyword evidence="4 11" id="KW-0808">Transferase</keyword>
<feature type="binding site" evidence="11">
    <location>
        <position position="151"/>
    </location>
    <ligand>
        <name>pyridoxal 5'-phosphate</name>
        <dbReference type="ChEBI" id="CHEBI:597326"/>
    </ligand>
</feature>
<feature type="binding site" evidence="11">
    <location>
        <begin position="71"/>
        <end position="72"/>
    </location>
    <ligand>
        <name>pyridoxal 5'-phosphate</name>
        <dbReference type="ChEBI" id="CHEBI:597326"/>
    </ligand>
</feature>
<keyword evidence="9 11" id="KW-0411">Iron-sulfur</keyword>
<reference evidence="14 15" key="1">
    <citation type="submission" date="2018-05" db="EMBL/GenBank/DDBJ databases">
        <title>Genomic Encyclopedia of Type Strains, Phase IV (KMG-IV): sequencing the most valuable type-strain genomes for metagenomic binning, comparative biology and taxonomic classification.</title>
        <authorList>
            <person name="Goeker M."/>
        </authorList>
    </citation>
    <scope>NUCLEOTIDE SEQUENCE [LARGE SCALE GENOMIC DNA]</scope>
    <source>
        <strain evidence="14 15">DSM 18773</strain>
    </source>
</reference>
<dbReference type="Pfam" id="PF00266">
    <property type="entry name" value="Aminotran_5"/>
    <property type="match status" value="1"/>
</dbReference>
<comment type="subunit">
    <text evidence="11">Homodimer. Forms a heterotetramer with IscU, interacts with other sulfur acceptors.</text>
</comment>
<evidence type="ECO:0000313" key="14">
    <source>
        <dbReference type="EMBL" id="PWK15944.1"/>
    </source>
</evidence>
<comment type="function">
    <text evidence="11">Master enzyme that delivers sulfur to a number of partners involved in Fe-S cluster assembly, tRNA modification or cofactor biosynthesis. Catalyzes the removal of elemental sulfur atoms from cysteine to produce alanine. Functions as a sulfur delivery protein for Fe-S cluster synthesis onto IscU, an Fe-S scaffold assembly protein, as well as other S acceptor proteins.</text>
</comment>
<gene>
    <name evidence="11" type="primary">iscS</name>
    <name evidence="14" type="ORF">C7459_102190</name>
</gene>
<comment type="subcellular location">
    <subcellularLocation>
        <location evidence="11">Cytoplasm</location>
    </subcellularLocation>
</comment>
<keyword evidence="15" id="KW-1185">Reference proteome</keyword>
<evidence type="ECO:0000256" key="10">
    <source>
        <dbReference type="ARBA" id="ARBA00050776"/>
    </source>
</evidence>
<evidence type="ECO:0000256" key="6">
    <source>
        <dbReference type="ARBA" id="ARBA00022723"/>
    </source>
</evidence>
<dbReference type="EMBL" id="QGGL01000002">
    <property type="protein sequence ID" value="PWK15944.1"/>
    <property type="molecule type" value="Genomic_DNA"/>
</dbReference>
<evidence type="ECO:0000313" key="15">
    <source>
        <dbReference type="Proteomes" id="UP000245634"/>
    </source>
</evidence>
<accession>A0A316DD70</accession>
<evidence type="ECO:0000259" key="13">
    <source>
        <dbReference type="Pfam" id="PF00266"/>
    </source>
</evidence>
<dbReference type="InterPro" id="IPR020578">
    <property type="entry name" value="Aminotrans_V_PyrdxlP_BS"/>
</dbReference>
<comment type="similarity">
    <text evidence="2 11">Belongs to the class-V pyridoxal-phosphate-dependent aminotransferase family. NifS/IscS subfamily.</text>
</comment>
<feature type="modified residue" description="N6-(pyridoxal phosphate)lysine" evidence="11">
    <location>
        <position position="202"/>
    </location>
</feature>
<dbReference type="Gene3D" id="3.90.1150.10">
    <property type="entry name" value="Aspartate Aminotransferase, domain 1"/>
    <property type="match status" value="1"/>
</dbReference>
<keyword evidence="8 11" id="KW-0408">Iron</keyword>
<dbReference type="OrthoDB" id="9808002at2"/>
<feature type="binding site" evidence="11">
    <location>
        <begin position="199"/>
        <end position="201"/>
    </location>
    <ligand>
        <name>pyridoxal 5'-phosphate</name>
        <dbReference type="ChEBI" id="CHEBI:597326"/>
    </ligand>
</feature>
<dbReference type="Proteomes" id="UP000245634">
    <property type="component" value="Unassembled WGS sequence"/>
</dbReference>
<proteinExistence type="inferred from homology"/>
<dbReference type="AlphaFoldDB" id="A0A316DD70"/>
<dbReference type="GO" id="GO:0044571">
    <property type="term" value="P:[2Fe-2S] cluster assembly"/>
    <property type="evidence" value="ECO:0007669"/>
    <property type="project" value="UniProtKB-UniRule"/>
</dbReference>
<dbReference type="GO" id="GO:0006520">
    <property type="term" value="P:amino acid metabolic process"/>
    <property type="evidence" value="ECO:0007669"/>
    <property type="project" value="InterPro"/>
</dbReference>